<dbReference type="InterPro" id="IPR050627">
    <property type="entry name" value="Nitroreductase/BluB"/>
</dbReference>
<dbReference type="PANTHER" id="PTHR23026">
    <property type="entry name" value="NADPH NITROREDUCTASE"/>
    <property type="match status" value="1"/>
</dbReference>
<reference evidence="1 2" key="1">
    <citation type="submission" date="2016-10" db="EMBL/GenBank/DDBJ databases">
        <authorList>
            <person name="de Groot N.N."/>
        </authorList>
    </citation>
    <scope>NUCLEOTIDE SEQUENCE [LARGE SCALE GENOMIC DNA]</scope>
    <source>
        <strain evidence="1 2">CPCC 202808</strain>
    </source>
</reference>
<dbReference type="Gene3D" id="3.40.109.30">
    <property type="entry name" value="putative nitroreductase (tm1586), domain 2"/>
    <property type="match status" value="1"/>
</dbReference>
<dbReference type="STRING" id="504797.SAMN05421678_109187"/>
<evidence type="ECO:0000313" key="2">
    <source>
        <dbReference type="Proteomes" id="UP000199052"/>
    </source>
</evidence>
<dbReference type="Proteomes" id="UP000199052">
    <property type="component" value="Unassembled WGS sequence"/>
</dbReference>
<dbReference type="NCBIfam" id="NF047509">
    <property type="entry name" value="Rv3131_FMN_oxido"/>
    <property type="match status" value="1"/>
</dbReference>
<sequence length="356" mass="39377">MSTRRTGDGDHRVFGLRAQVPRTLGAGRRGRDARSMPRRHVLTDREERLIVDAAVHAPSVLNTQPWRFSFGDDQLEIWADPARQLTTADPAGRFMAISCGAATYNALLGVRYAGHEAWVQAQPRPQTPFLAAVVHFGVRRPIAADDLARYDMIAQRHTNRGPYRDWRLPFSLVTRLEEAAEAEGGHIRVLTSSEVERVRHLVAEAERAQEPDEALEKEMEPWIGARDSADGIPVGALGPRSADSRAPVRDLDPHRHAGPRDVAIFEHRPTLAVLSTPGDAHKDWVRAGMALQRVLLTAGQHGVVASFLNAPIEELNERGHLRSAAPGLDHPQMVLRLGYPRGEAVPTPRRPADQVM</sequence>
<evidence type="ECO:0000313" key="1">
    <source>
        <dbReference type="EMBL" id="SFG88841.1"/>
    </source>
</evidence>
<protein>
    <submittedName>
        <fullName evidence="1">Nitroreductase family protein</fullName>
    </submittedName>
</protein>
<accession>A0A1I2VNS0</accession>
<gene>
    <name evidence="1" type="ORF">SAMN05421678_109187</name>
</gene>
<proteinExistence type="predicted"/>
<dbReference type="SUPFAM" id="SSF55469">
    <property type="entry name" value="FMN-dependent nitroreductase-like"/>
    <property type="match status" value="2"/>
</dbReference>
<name>A0A1I2VNS0_9ACTN</name>
<dbReference type="AlphaFoldDB" id="A0A1I2VNS0"/>
<dbReference type="PANTHER" id="PTHR23026:SF123">
    <property type="entry name" value="NAD(P)H NITROREDUCTASE RV3131-RELATED"/>
    <property type="match status" value="1"/>
</dbReference>
<dbReference type="EMBL" id="FOOI01000009">
    <property type="protein sequence ID" value="SFG88841.1"/>
    <property type="molecule type" value="Genomic_DNA"/>
</dbReference>
<dbReference type="InterPro" id="IPR000415">
    <property type="entry name" value="Nitroreductase-like"/>
</dbReference>
<dbReference type="Gene3D" id="3.40.109.10">
    <property type="entry name" value="NADH Oxidase"/>
    <property type="match status" value="1"/>
</dbReference>
<dbReference type="GO" id="GO:0016491">
    <property type="term" value="F:oxidoreductase activity"/>
    <property type="evidence" value="ECO:0007669"/>
    <property type="project" value="InterPro"/>
</dbReference>
<organism evidence="1 2">
    <name type="scientific">Actinopolymorpha cephalotaxi</name>
    <dbReference type="NCBI Taxonomy" id="504797"/>
    <lineage>
        <taxon>Bacteria</taxon>
        <taxon>Bacillati</taxon>
        <taxon>Actinomycetota</taxon>
        <taxon>Actinomycetes</taxon>
        <taxon>Propionibacteriales</taxon>
        <taxon>Actinopolymorphaceae</taxon>
        <taxon>Actinopolymorpha</taxon>
    </lineage>
</organism>